<reference evidence="2" key="1">
    <citation type="submission" date="2015-10" db="EMBL/GenBank/DDBJ databases">
        <authorList>
            <person name="Gilbert D.G."/>
        </authorList>
    </citation>
    <scope>NUCLEOTIDE SEQUENCE</scope>
    <source>
        <strain evidence="2">Phyl III-seqv23</strain>
    </source>
</reference>
<protein>
    <submittedName>
        <fullName evidence="2">Uncharacterized protein</fullName>
    </submittedName>
</protein>
<name>A0A0S4U0L6_RALSL</name>
<dbReference type="EMBL" id="LN899819">
    <property type="protein sequence ID" value="CUV15635.1"/>
    <property type="molecule type" value="Genomic_DNA"/>
</dbReference>
<feature type="compositionally biased region" description="Low complexity" evidence="1">
    <location>
        <begin position="78"/>
        <end position="114"/>
    </location>
</feature>
<feature type="region of interest" description="Disordered" evidence="1">
    <location>
        <begin position="78"/>
        <end position="115"/>
    </location>
</feature>
<organism evidence="2">
    <name type="scientific">Ralstonia solanacearum</name>
    <name type="common">Pseudomonas solanacearum</name>
    <dbReference type="NCBI Taxonomy" id="305"/>
    <lineage>
        <taxon>Bacteria</taxon>
        <taxon>Pseudomonadati</taxon>
        <taxon>Pseudomonadota</taxon>
        <taxon>Betaproteobacteria</taxon>
        <taxon>Burkholderiales</taxon>
        <taxon>Burkholderiaceae</taxon>
        <taxon>Ralstonia</taxon>
        <taxon>Ralstonia solanacearum species complex</taxon>
    </lineage>
</organism>
<gene>
    <name evidence="2" type="ORF">RUN39_v1_1840004</name>
</gene>
<evidence type="ECO:0000313" key="2">
    <source>
        <dbReference type="EMBL" id="CUV15635.1"/>
    </source>
</evidence>
<sequence length="275" mass="29343">MAALAFAVEPFQEFRGEAERAAQQPAQEGLDHRAPLNSSNLMTAPVTSASTRPVVIIRTTVCQAVRLASLKASSRPRSSRISAAAFSPSRPTSASAARAPLSATRSSSSSNSARGMVTMPSATIGAFIDVLQKSKTRHKGGFWLQNGLGNSDFDIDARQRRRGADDLGAAYEQALAGLAGTDGTHESAAKQLNGDRAIDVTGHHRADQQGAIRQQFLELPPQVGHCLLLRLSAASGAARLLFIWSAFAPFCASKTTDSSHRPQCKFRHSPFAIRH</sequence>
<accession>A0A0S4U0L6</accession>
<dbReference type="AlphaFoldDB" id="A0A0S4U0L6"/>
<evidence type="ECO:0000256" key="1">
    <source>
        <dbReference type="SAM" id="MobiDB-lite"/>
    </source>
</evidence>
<proteinExistence type="predicted"/>